<dbReference type="OrthoDB" id="9797415at2"/>
<dbReference type="Gene3D" id="3.40.50.1000">
    <property type="entry name" value="HAD superfamily/HAD-like"/>
    <property type="match status" value="1"/>
</dbReference>
<evidence type="ECO:0000313" key="2">
    <source>
        <dbReference type="Proteomes" id="UP000033648"/>
    </source>
</evidence>
<proteinExistence type="predicted"/>
<dbReference type="Pfam" id="PF00702">
    <property type="entry name" value="Hydrolase"/>
    <property type="match status" value="1"/>
</dbReference>
<dbReference type="InterPro" id="IPR023214">
    <property type="entry name" value="HAD_sf"/>
</dbReference>
<dbReference type="EMBL" id="JWME01000011">
    <property type="protein sequence ID" value="KJY49742.1"/>
    <property type="molecule type" value="Genomic_DNA"/>
</dbReference>
<gene>
    <name evidence="1" type="ORF">JF69_10490</name>
</gene>
<comment type="caution">
    <text evidence="1">The sequence shown here is derived from an EMBL/GenBank/DDBJ whole genome shotgun (WGS) entry which is preliminary data.</text>
</comment>
<dbReference type="SUPFAM" id="SSF56784">
    <property type="entry name" value="HAD-like"/>
    <property type="match status" value="1"/>
</dbReference>
<dbReference type="SFLD" id="SFLDG01129">
    <property type="entry name" value="C1.5:_HAD__Beta-PGM__Phosphata"/>
    <property type="match status" value="1"/>
</dbReference>
<dbReference type="GO" id="GO:0016787">
    <property type="term" value="F:hydrolase activity"/>
    <property type="evidence" value="ECO:0007669"/>
    <property type="project" value="UniProtKB-KW"/>
</dbReference>
<dbReference type="PATRIC" id="fig|1684.4.peg.1137"/>
<name>A0A0F4KSU4_9BIFI</name>
<dbReference type="CDD" id="cd02603">
    <property type="entry name" value="HAD_sEH-N_like"/>
    <property type="match status" value="1"/>
</dbReference>
<dbReference type="InterPro" id="IPR006439">
    <property type="entry name" value="HAD-SF_hydro_IA"/>
</dbReference>
<accession>A0A0F4KSU4</accession>
<dbReference type="PANTHER" id="PTHR43611">
    <property type="entry name" value="ALPHA-D-GLUCOSE 1-PHOSPHATE PHOSPHATASE"/>
    <property type="match status" value="1"/>
</dbReference>
<dbReference type="AlphaFoldDB" id="A0A0F4KSU4"/>
<evidence type="ECO:0000313" key="1">
    <source>
        <dbReference type="EMBL" id="KJY49742.1"/>
    </source>
</evidence>
<dbReference type="SFLD" id="SFLDS00003">
    <property type="entry name" value="Haloacid_Dehalogenase"/>
    <property type="match status" value="1"/>
</dbReference>
<keyword evidence="1" id="KW-0378">Hydrolase</keyword>
<protein>
    <submittedName>
        <fullName evidence="1">HAD-superfamily hydrolase</fullName>
    </submittedName>
</protein>
<organism evidence="1 2">
    <name type="scientific">Bifidobacterium asteroides</name>
    <dbReference type="NCBI Taxonomy" id="1684"/>
    <lineage>
        <taxon>Bacteria</taxon>
        <taxon>Bacillati</taxon>
        <taxon>Actinomycetota</taxon>
        <taxon>Actinomycetes</taxon>
        <taxon>Bifidobacteriales</taxon>
        <taxon>Bifidobacteriaceae</taxon>
        <taxon>Bifidobacterium</taxon>
    </lineage>
</organism>
<dbReference type="NCBIfam" id="TIGR01509">
    <property type="entry name" value="HAD-SF-IA-v3"/>
    <property type="match status" value="1"/>
</dbReference>
<dbReference type="InterPro" id="IPR036412">
    <property type="entry name" value="HAD-like_sf"/>
</dbReference>
<reference evidence="1 2" key="1">
    <citation type="submission" date="2014-12" db="EMBL/GenBank/DDBJ databases">
        <title>Comparative genomics of the lactic acid bacteria isolated from the honey bee gut.</title>
        <authorList>
            <person name="Ellegaard K.M."/>
            <person name="Tamarit D."/>
            <person name="Javelind E."/>
            <person name="Olofsson T."/>
            <person name="Andersson S.G."/>
            <person name="Vasquez A."/>
        </authorList>
    </citation>
    <scope>NUCLEOTIDE SEQUENCE [LARGE SCALE GENOMIC DNA]</scope>
    <source>
        <strain evidence="1 2">Bin2</strain>
    </source>
</reference>
<dbReference type="PANTHER" id="PTHR43611:SF3">
    <property type="entry name" value="FLAVIN MONONUCLEOTIDE HYDROLASE 1, CHLOROPLATIC"/>
    <property type="match status" value="1"/>
</dbReference>
<sequence length="234" mass="25755">MKGWPGEVQIEADVIQAEQEAAQCQGQPIEQVIFDFGNVLIRWQPEMAMVARYGRKSIEAMLDDSRSGFYRANDMMDGGATCAQARDWVAANCGSPWDAMFAYYCDHFVDSLAGPVPGARMLVEDLKAAGLGVWGLTNWGAELFHHAWDGDSFLHRLDGVVVSGPIHMRKPDPAIYRYALDQFGIQAGRTLFVDDKGMNVVGANKAGIRSLRFSNPYGLRTALIEAGVNIPQVQ</sequence>
<dbReference type="Proteomes" id="UP000033648">
    <property type="component" value="Unassembled WGS sequence"/>
</dbReference>